<evidence type="ECO:0000313" key="4">
    <source>
        <dbReference type="Proteomes" id="UP000198657"/>
    </source>
</evidence>
<dbReference type="EMBL" id="FODN01000011">
    <property type="protein sequence ID" value="SEO66014.1"/>
    <property type="molecule type" value="Genomic_DNA"/>
</dbReference>
<name>A0A1H8RIN1_9FLAO</name>
<feature type="domain" description="Secretion system C-terminal sorting" evidence="2">
    <location>
        <begin position="460"/>
        <end position="522"/>
    </location>
</feature>
<keyword evidence="1" id="KW-0732">Signal</keyword>
<sequence length="542" mass="60883">MKKKITIIILILFWQFKSYGQTISINSLTINNVSINSSGPINIQANATIANISLNTQVVFSSPQNNSGTINIYYQKSKTSPILTANGGNGGFLLFLGGNTASRNFTLTISPVEFDQSGGYIFAEYKTSSGIAYKSQNIPIVKTVPLPNNPPSPVNPDYAEQRIPYGGIPLMPSLVNYYESSQDWVDSSTDRVIFSERDKGVLYDNVNIRQKTTFQDGRTLKDPQVMFVKVAKFLPNISRLSINNYIISGDQYVYDGQKPKTIIGEQATASYSRTTVNLNYYQWQSRKIYPFWWVNIENQFKLYGWNDIPEATEINYTPPTATIGMGYRRLVLEDPSNKSIDRNCASSNIIRVLPMSDKTITNNICCDQTVTSIADPIQGEISRFDSYWQSSSDNINWTSIQTSANKKDYTPINTSRNTKPIFYRRIDVEYTSDTNSIYYISNTVKINYNPLSTTDPSIKIYPNPTTSILNIENTGNAVTFSNITINDTSGTAFIPNSISTINSNFTSLNVSNLPPGIYFLNMFVKPSYTTRGYTFQTTFVKQ</sequence>
<evidence type="ECO:0000259" key="2">
    <source>
        <dbReference type="Pfam" id="PF18962"/>
    </source>
</evidence>
<dbReference type="InterPro" id="IPR026444">
    <property type="entry name" value="Secre_tail"/>
</dbReference>
<dbReference type="OrthoDB" id="1345775at2"/>
<gene>
    <name evidence="3" type="ORF">SAMN04487942_0060</name>
</gene>
<dbReference type="Proteomes" id="UP000198657">
    <property type="component" value="Unassembled WGS sequence"/>
</dbReference>
<accession>A0A1H8RIN1</accession>
<reference evidence="4" key="1">
    <citation type="submission" date="2016-10" db="EMBL/GenBank/DDBJ databases">
        <authorList>
            <person name="Varghese N."/>
            <person name="Submissions S."/>
        </authorList>
    </citation>
    <scope>NUCLEOTIDE SEQUENCE [LARGE SCALE GENOMIC DNA]</scope>
    <source>
        <strain evidence="4">CGMCC 1.8704</strain>
    </source>
</reference>
<evidence type="ECO:0000313" key="3">
    <source>
        <dbReference type="EMBL" id="SEO66014.1"/>
    </source>
</evidence>
<evidence type="ECO:0000256" key="1">
    <source>
        <dbReference type="ARBA" id="ARBA00022729"/>
    </source>
</evidence>
<organism evidence="3 4">
    <name type="scientific">Flavobacterium sinopsychrotolerans</name>
    <dbReference type="NCBI Taxonomy" id="604089"/>
    <lineage>
        <taxon>Bacteria</taxon>
        <taxon>Pseudomonadati</taxon>
        <taxon>Bacteroidota</taxon>
        <taxon>Flavobacteriia</taxon>
        <taxon>Flavobacteriales</taxon>
        <taxon>Flavobacteriaceae</taxon>
        <taxon>Flavobacterium</taxon>
    </lineage>
</organism>
<dbReference type="RefSeq" id="WP_091174103.1">
    <property type="nucleotide sequence ID" value="NZ_CBCSFM010000006.1"/>
</dbReference>
<protein>
    <submittedName>
        <fullName evidence="3">Por secretion system C-terminal sorting domain-containing protein</fullName>
    </submittedName>
</protein>
<dbReference type="Pfam" id="PF18962">
    <property type="entry name" value="Por_Secre_tail"/>
    <property type="match status" value="1"/>
</dbReference>
<dbReference type="NCBIfam" id="TIGR04183">
    <property type="entry name" value="Por_Secre_tail"/>
    <property type="match status" value="1"/>
</dbReference>
<dbReference type="STRING" id="604089.SAMN04487942_0060"/>
<keyword evidence="4" id="KW-1185">Reference proteome</keyword>
<proteinExistence type="predicted"/>
<dbReference type="AlphaFoldDB" id="A0A1H8RIN1"/>